<evidence type="ECO:0000256" key="3">
    <source>
        <dbReference type="ARBA" id="ARBA00022692"/>
    </source>
</evidence>
<protein>
    <submittedName>
        <fullName evidence="11">Potassium channel, subfamily K, member 18</fullName>
    </submittedName>
</protein>
<evidence type="ECO:0000256" key="7">
    <source>
        <dbReference type="ARBA" id="ARBA00023136"/>
    </source>
</evidence>
<dbReference type="Pfam" id="PF07885">
    <property type="entry name" value="Ion_trans_2"/>
    <property type="match status" value="2"/>
</dbReference>
<dbReference type="Gene3D" id="1.10.287.70">
    <property type="match status" value="2"/>
</dbReference>
<sequence>GEIEEDREREEEDRTRACRLIPHLLLCLSLVAYAALGGFVFELIEGPVLVNDHKLSAHVLNVCGSCLSVNVSYSHDDIVSVVEGKMRAGFQSTWLQRPERYGEIYPVTLTGKVVCVLYAMVGIPLMLLVILDVGDFMALLMSRTYVRLHSLCKAIRSRARSPWKPRTCADSLPRPLEDEYLFFQSRRCQFTEKEPTAQKPVLPRTGPPAQSTQGFAMWDFSGLGDGMETLDVPFVLILFIVFAYILLGGLILPIWETEFKGFDPYYFCFITLTTIGLVKSYPVTPNTFMLTSLFIIIGMAIMSMAFKLSQSRIVSFYQCACAKCFCPMSQKEKTFNTEWKYFPDKP</sequence>
<dbReference type="PANTHER" id="PTHR11003:SF346">
    <property type="entry name" value="POTASSIUM CHANNEL SUBFAMILY K MEMBER 18"/>
    <property type="match status" value="1"/>
</dbReference>
<proteinExistence type="predicted"/>
<keyword evidence="8" id="KW-0407">Ion channel</keyword>
<dbReference type="GO" id="GO:0030322">
    <property type="term" value="P:stabilization of membrane potential"/>
    <property type="evidence" value="ECO:0007669"/>
    <property type="project" value="TreeGrafter"/>
</dbReference>
<dbReference type="InterPro" id="IPR003280">
    <property type="entry name" value="2pore_dom_K_chnl"/>
</dbReference>
<reference evidence="11" key="2">
    <citation type="submission" date="2025-08" db="UniProtKB">
        <authorList>
            <consortium name="Ensembl"/>
        </authorList>
    </citation>
    <scope>IDENTIFICATION</scope>
</reference>
<organism evidence="11 12">
    <name type="scientific">Sphaeramia orbicularis</name>
    <name type="common">orbiculate cardinalfish</name>
    <dbReference type="NCBI Taxonomy" id="375764"/>
    <lineage>
        <taxon>Eukaryota</taxon>
        <taxon>Metazoa</taxon>
        <taxon>Chordata</taxon>
        <taxon>Craniata</taxon>
        <taxon>Vertebrata</taxon>
        <taxon>Euteleostomi</taxon>
        <taxon>Actinopterygii</taxon>
        <taxon>Neopterygii</taxon>
        <taxon>Teleostei</taxon>
        <taxon>Neoteleostei</taxon>
        <taxon>Acanthomorphata</taxon>
        <taxon>Gobiaria</taxon>
        <taxon>Kurtiformes</taxon>
        <taxon>Apogonoidei</taxon>
        <taxon>Apogonidae</taxon>
        <taxon>Apogoninae</taxon>
        <taxon>Sphaeramia</taxon>
    </lineage>
</organism>
<keyword evidence="12" id="KW-1185">Reference proteome</keyword>
<evidence type="ECO:0000256" key="9">
    <source>
        <dbReference type="SAM" id="Phobius"/>
    </source>
</evidence>
<keyword evidence="7 9" id="KW-0472">Membrane</keyword>
<feature type="transmembrane region" description="Helical" evidence="9">
    <location>
        <begin position="287"/>
        <end position="306"/>
    </location>
</feature>
<evidence type="ECO:0000256" key="1">
    <source>
        <dbReference type="ARBA" id="ARBA00004141"/>
    </source>
</evidence>
<feature type="domain" description="Potassium channel" evidence="10">
    <location>
        <begin position="101"/>
        <end position="137"/>
    </location>
</feature>
<feature type="transmembrane region" description="Helical" evidence="9">
    <location>
        <begin position="104"/>
        <end position="131"/>
    </location>
</feature>
<evidence type="ECO:0000256" key="8">
    <source>
        <dbReference type="ARBA" id="ARBA00023303"/>
    </source>
</evidence>
<feature type="transmembrane region" description="Helical" evidence="9">
    <location>
        <begin position="20"/>
        <end position="44"/>
    </location>
</feature>
<dbReference type="SUPFAM" id="SSF81324">
    <property type="entry name" value="Voltage-gated potassium channels"/>
    <property type="match status" value="1"/>
</dbReference>
<feature type="domain" description="Potassium channel" evidence="10">
    <location>
        <begin position="240"/>
        <end position="312"/>
    </location>
</feature>
<evidence type="ECO:0000313" key="12">
    <source>
        <dbReference type="Proteomes" id="UP000472271"/>
    </source>
</evidence>
<dbReference type="GO" id="GO:0005886">
    <property type="term" value="C:plasma membrane"/>
    <property type="evidence" value="ECO:0007669"/>
    <property type="project" value="TreeGrafter"/>
</dbReference>
<dbReference type="GO" id="GO:0022841">
    <property type="term" value="F:potassium ion leak channel activity"/>
    <property type="evidence" value="ECO:0007669"/>
    <property type="project" value="TreeGrafter"/>
</dbReference>
<keyword evidence="2" id="KW-0813">Transport</keyword>
<evidence type="ECO:0000256" key="4">
    <source>
        <dbReference type="ARBA" id="ARBA00022958"/>
    </source>
</evidence>
<feature type="transmembrane region" description="Helical" evidence="9">
    <location>
        <begin position="232"/>
        <end position="252"/>
    </location>
</feature>
<keyword evidence="5 9" id="KW-1133">Transmembrane helix</keyword>
<comment type="subcellular location">
    <subcellularLocation>
        <location evidence="1">Membrane</location>
        <topology evidence="1">Multi-pass membrane protein</topology>
    </subcellularLocation>
</comment>
<accession>A0A673BAD8</accession>
<evidence type="ECO:0000256" key="5">
    <source>
        <dbReference type="ARBA" id="ARBA00022989"/>
    </source>
</evidence>
<dbReference type="GO" id="GO:0015271">
    <property type="term" value="F:outward rectifier potassium channel activity"/>
    <property type="evidence" value="ECO:0007669"/>
    <property type="project" value="TreeGrafter"/>
</dbReference>
<evidence type="ECO:0000256" key="2">
    <source>
        <dbReference type="ARBA" id="ARBA00022448"/>
    </source>
</evidence>
<keyword evidence="3 9" id="KW-0812">Transmembrane</keyword>
<reference evidence="11" key="3">
    <citation type="submission" date="2025-09" db="UniProtKB">
        <authorList>
            <consortium name="Ensembl"/>
        </authorList>
    </citation>
    <scope>IDENTIFICATION</scope>
</reference>
<keyword evidence="6" id="KW-0406">Ion transport</keyword>
<evidence type="ECO:0000256" key="6">
    <source>
        <dbReference type="ARBA" id="ARBA00023065"/>
    </source>
</evidence>
<dbReference type="AlphaFoldDB" id="A0A673BAD8"/>
<evidence type="ECO:0000259" key="10">
    <source>
        <dbReference type="Pfam" id="PF07885"/>
    </source>
</evidence>
<dbReference type="InterPro" id="IPR013099">
    <property type="entry name" value="K_chnl_dom"/>
</dbReference>
<dbReference type="Proteomes" id="UP000472271">
    <property type="component" value="Chromosome 15"/>
</dbReference>
<dbReference type="PANTHER" id="PTHR11003">
    <property type="entry name" value="POTASSIUM CHANNEL, SUBFAMILY K"/>
    <property type="match status" value="1"/>
</dbReference>
<reference evidence="11" key="1">
    <citation type="submission" date="2019-06" db="EMBL/GenBank/DDBJ databases">
        <authorList>
            <consortium name="Wellcome Sanger Institute Data Sharing"/>
        </authorList>
    </citation>
    <scope>NUCLEOTIDE SEQUENCE [LARGE SCALE GENOMIC DNA]</scope>
</reference>
<keyword evidence="4" id="KW-0630">Potassium</keyword>
<dbReference type="Ensembl" id="ENSSORT00005039791.1">
    <property type="protein sequence ID" value="ENSSORP00005038795.1"/>
    <property type="gene ID" value="ENSSORG00005018125.1"/>
</dbReference>
<evidence type="ECO:0000313" key="11">
    <source>
        <dbReference type="Ensembl" id="ENSSORP00005038795.1"/>
    </source>
</evidence>
<name>A0A673BAD8_9TELE</name>